<sequence>MPNGDYNKKYKVISNTLNVREARPDKNGNLAKVKFVLKEGAIVEVGYVNNGWASIWVEGDMGYINSSNKYITSL</sequence>
<protein>
    <recommendedName>
        <fullName evidence="2">SH3b domain-containing protein</fullName>
    </recommendedName>
</protein>
<name>A0A644VJT2_9ZZZZ</name>
<dbReference type="EMBL" id="VSSQ01000336">
    <property type="protein sequence ID" value="MPL91654.1"/>
    <property type="molecule type" value="Genomic_DNA"/>
</dbReference>
<accession>A0A644VJT2</accession>
<evidence type="ECO:0000313" key="1">
    <source>
        <dbReference type="EMBL" id="MPL91654.1"/>
    </source>
</evidence>
<organism evidence="1">
    <name type="scientific">bioreactor metagenome</name>
    <dbReference type="NCBI Taxonomy" id="1076179"/>
    <lineage>
        <taxon>unclassified sequences</taxon>
        <taxon>metagenomes</taxon>
        <taxon>ecological metagenomes</taxon>
    </lineage>
</organism>
<dbReference type="Gene3D" id="2.30.30.40">
    <property type="entry name" value="SH3 Domains"/>
    <property type="match status" value="1"/>
</dbReference>
<evidence type="ECO:0008006" key="2">
    <source>
        <dbReference type="Google" id="ProtNLM"/>
    </source>
</evidence>
<reference evidence="1" key="1">
    <citation type="submission" date="2019-08" db="EMBL/GenBank/DDBJ databases">
        <authorList>
            <person name="Kucharzyk K."/>
            <person name="Murdoch R.W."/>
            <person name="Higgins S."/>
            <person name="Loffler F."/>
        </authorList>
    </citation>
    <scope>NUCLEOTIDE SEQUENCE</scope>
</reference>
<comment type="caution">
    <text evidence="1">The sequence shown here is derived from an EMBL/GenBank/DDBJ whole genome shotgun (WGS) entry which is preliminary data.</text>
</comment>
<proteinExistence type="predicted"/>
<dbReference type="AlphaFoldDB" id="A0A644VJT2"/>
<gene>
    <name evidence="1" type="ORF">SDC9_37730</name>
</gene>